<evidence type="ECO:0000256" key="1">
    <source>
        <dbReference type="SAM" id="Phobius"/>
    </source>
</evidence>
<organism evidence="2 3">
    <name type="scientific">Loktanella gaetbuli</name>
    <dbReference type="NCBI Taxonomy" id="2881335"/>
    <lineage>
        <taxon>Bacteria</taxon>
        <taxon>Pseudomonadati</taxon>
        <taxon>Pseudomonadota</taxon>
        <taxon>Alphaproteobacteria</taxon>
        <taxon>Rhodobacterales</taxon>
        <taxon>Roseobacteraceae</taxon>
        <taxon>Loktanella</taxon>
    </lineage>
</organism>
<reference evidence="2" key="1">
    <citation type="submission" date="2021-10" db="EMBL/GenBank/DDBJ databases">
        <title>Loktanella gaetbuli sp. nov., isolated from a tidal flat.</title>
        <authorList>
            <person name="Park S."/>
            <person name="Yoon J.-H."/>
        </authorList>
    </citation>
    <scope>NUCLEOTIDE SEQUENCE</scope>
    <source>
        <strain evidence="2">TSTF-M6</strain>
    </source>
</reference>
<keyword evidence="3" id="KW-1185">Reference proteome</keyword>
<keyword evidence="1" id="KW-1133">Transmembrane helix</keyword>
<dbReference type="Proteomes" id="UP001138961">
    <property type="component" value="Unassembled WGS sequence"/>
</dbReference>
<proteinExistence type="predicted"/>
<comment type="caution">
    <text evidence="2">The sequence shown here is derived from an EMBL/GenBank/DDBJ whole genome shotgun (WGS) entry which is preliminary data.</text>
</comment>
<gene>
    <name evidence="2" type="ORF">LGQ03_11310</name>
</gene>
<name>A0ABS8BVS6_9RHOB</name>
<sequence>MQHKVGRVQDYTNAFLGTLGLILFMAFWCIGALFGFFWVVLTAACLDHLRVRFIRVNACDGDDHPSVK</sequence>
<dbReference type="RefSeq" id="WP_226748491.1">
    <property type="nucleotide sequence ID" value="NZ_JAJATZ010000005.1"/>
</dbReference>
<feature type="transmembrane region" description="Helical" evidence="1">
    <location>
        <begin position="20"/>
        <end position="46"/>
    </location>
</feature>
<dbReference type="EMBL" id="JAJATZ010000005">
    <property type="protein sequence ID" value="MCB5199825.1"/>
    <property type="molecule type" value="Genomic_DNA"/>
</dbReference>
<evidence type="ECO:0000313" key="2">
    <source>
        <dbReference type="EMBL" id="MCB5199825.1"/>
    </source>
</evidence>
<accession>A0ABS8BVS6</accession>
<keyword evidence="1" id="KW-0812">Transmembrane</keyword>
<keyword evidence="1" id="KW-0472">Membrane</keyword>
<evidence type="ECO:0000313" key="3">
    <source>
        <dbReference type="Proteomes" id="UP001138961"/>
    </source>
</evidence>
<protein>
    <submittedName>
        <fullName evidence="2">Uncharacterized protein</fullName>
    </submittedName>
</protein>